<dbReference type="AlphaFoldDB" id="A0A9Q0E2N4"/>
<dbReference type="Proteomes" id="UP001148018">
    <property type="component" value="Unassembled WGS sequence"/>
</dbReference>
<protein>
    <recommendedName>
        <fullName evidence="1">Rab-GAP TBC domain-containing protein</fullName>
    </recommendedName>
</protein>
<feature type="domain" description="Rab-GAP TBC" evidence="1">
    <location>
        <begin position="1"/>
        <end position="187"/>
    </location>
</feature>
<organism evidence="2 3">
    <name type="scientific">Muraenolepis orangiensis</name>
    <name type="common">Patagonian moray cod</name>
    <dbReference type="NCBI Taxonomy" id="630683"/>
    <lineage>
        <taxon>Eukaryota</taxon>
        <taxon>Metazoa</taxon>
        <taxon>Chordata</taxon>
        <taxon>Craniata</taxon>
        <taxon>Vertebrata</taxon>
        <taxon>Euteleostomi</taxon>
        <taxon>Actinopterygii</taxon>
        <taxon>Neopterygii</taxon>
        <taxon>Teleostei</taxon>
        <taxon>Neoteleostei</taxon>
        <taxon>Acanthomorphata</taxon>
        <taxon>Zeiogadaria</taxon>
        <taxon>Gadariae</taxon>
        <taxon>Gadiformes</taxon>
        <taxon>Muraenolepidoidei</taxon>
        <taxon>Muraenolepididae</taxon>
        <taxon>Muraenolepis</taxon>
    </lineage>
</organism>
<dbReference type="GO" id="GO:0099041">
    <property type="term" value="P:vesicle tethering to Golgi"/>
    <property type="evidence" value="ECO:0007669"/>
    <property type="project" value="TreeGrafter"/>
</dbReference>
<proteinExistence type="predicted"/>
<dbReference type="Gene3D" id="1.10.472.80">
    <property type="entry name" value="Ypt/Rab-GAP domain of gyp1p, domain 3"/>
    <property type="match status" value="1"/>
</dbReference>
<dbReference type="PROSITE" id="PS50086">
    <property type="entry name" value="TBC_RABGAP"/>
    <property type="match status" value="1"/>
</dbReference>
<gene>
    <name evidence="2" type="ORF">NHX12_033039</name>
</gene>
<keyword evidence="3" id="KW-1185">Reference proteome</keyword>
<dbReference type="PANTHER" id="PTHR13297">
    <property type="entry name" value="TBC1 DOMAIN FAMILY MEMBER 23-RELATED"/>
    <property type="match status" value="1"/>
</dbReference>
<evidence type="ECO:0000259" key="1">
    <source>
        <dbReference type="PROSITE" id="PS50086"/>
    </source>
</evidence>
<dbReference type="SUPFAM" id="SSF47923">
    <property type="entry name" value="Ypt/Rab-GAP domain of gyp1p"/>
    <property type="match status" value="1"/>
</dbReference>
<dbReference type="GO" id="GO:1990403">
    <property type="term" value="P:embryonic brain development"/>
    <property type="evidence" value="ECO:0007669"/>
    <property type="project" value="TreeGrafter"/>
</dbReference>
<accession>A0A9Q0E2N4</accession>
<dbReference type="GO" id="GO:0005802">
    <property type="term" value="C:trans-Golgi network"/>
    <property type="evidence" value="ECO:0007669"/>
    <property type="project" value="TreeGrafter"/>
</dbReference>
<dbReference type="GO" id="GO:0042147">
    <property type="term" value="P:retrograde transport, endosome to Golgi"/>
    <property type="evidence" value="ECO:0007669"/>
    <property type="project" value="InterPro"/>
</dbReference>
<dbReference type="InterPro" id="IPR000195">
    <property type="entry name" value="Rab-GAP-TBC_dom"/>
</dbReference>
<sequence length="267" mass="30426">MADAVEEVLLASWDQDLAEALDSGSDIEMEKSLTQEEEEEIPPQQRAKMWKIALNVAGKGNSLSPWDGVLDLPEQTVIHNRSQQLIELSWPHLLKPLLGLQLPRCDLYNCFYAIMNKYIPRDCVQKGRPFHLCSLLLQYHEPELCSFLDTKKITPDSYAINWLGSLFASHCLAPVTQALWDNYLQQGDPFVIFFLMLVILVNAKESILSQEATSREQMIKMLEDSPALLETEDIEDLMSLAQYYYSKTPLSLRKVCQPLELGTYRGA</sequence>
<dbReference type="EMBL" id="JANIIK010000048">
    <property type="protein sequence ID" value="KAJ3599076.1"/>
    <property type="molecule type" value="Genomic_DNA"/>
</dbReference>
<dbReference type="OrthoDB" id="8932618at2759"/>
<dbReference type="FunFam" id="1.10.472.80:FF:000017">
    <property type="entry name" value="TBC1 domain family member 23"/>
    <property type="match status" value="1"/>
</dbReference>
<reference evidence="2" key="1">
    <citation type="submission" date="2022-07" db="EMBL/GenBank/DDBJ databases">
        <title>Chromosome-level genome of Muraenolepis orangiensis.</title>
        <authorList>
            <person name="Kim J."/>
        </authorList>
    </citation>
    <scope>NUCLEOTIDE SEQUENCE</scope>
    <source>
        <strain evidence="2">KU_S4_2022</strain>
        <tissue evidence="2">Muscle</tissue>
    </source>
</reference>
<evidence type="ECO:0000313" key="3">
    <source>
        <dbReference type="Proteomes" id="UP001148018"/>
    </source>
</evidence>
<dbReference type="PANTHER" id="PTHR13297:SF5">
    <property type="entry name" value="TBC1 DOMAIN FAMILY MEMBER 23"/>
    <property type="match status" value="1"/>
</dbReference>
<dbReference type="InterPro" id="IPR035969">
    <property type="entry name" value="Rab-GAP_TBC_sf"/>
</dbReference>
<name>A0A9Q0E2N4_9TELE</name>
<dbReference type="GO" id="GO:0005829">
    <property type="term" value="C:cytosol"/>
    <property type="evidence" value="ECO:0007669"/>
    <property type="project" value="GOC"/>
</dbReference>
<comment type="caution">
    <text evidence="2">The sequence shown here is derived from an EMBL/GenBank/DDBJ whole genome shotgun (WGS) entry which is preliminary data.</text>
</comment>
<dbReference type="InterPro" id="IPR039755">
    <property type="entry name" value="TBC1D23"/>
</dbReference>
<dbReference type="Pfam" id="PF00566">
    <property type="entry name" value="RabGAP-TBC"/>
    <property type="match status" value="1"/>
</dbReference>
<evidence type="ECO:0000313" key="2">
    <source>
        <dbReference type="EMBL" id="KAJ3599076.1"/>
    </source>
</evidence>